<keyword evidence="1" id="KW-1133">Transmembrane helix</keyword>
<feature type="transmembrane region" description="Helical" evidence="1">
    <location>
        <begin position="137"/>
        <end position="161"/>
    </location>
</feature>
<dbReference type="Proteomes" id="UP001642483">
    <property type="component" value="Unassembled WGS sequence"/>
</dbReference>
<feature type="transmembrane region" description="Helical" evidence="1">
    <location>
        <begin position="56"/>
        <end position="82"/>
    </location>
</feature>
<proteinExistence type="predicted"/>
<dbReference type="EMBL" id="CAWYQH010000108">
    <property type="protein sequence ID" value="CAK8688939.1"/>
    <property type="molecule type" value="Genomic_DNA"/>
</dbReference>
<keyword evidence="1" id="KW-0812">Transmembrane</keyword>
<organism evidence="2 3">
    <name type="scientific">Clavelina lepadiformis</name>
    <name type="common">Light-bulb sea squirt</name>
    <name type="synonym">Ascidia lepadiformis</name>
    <dbReference type="NCBI Taxonomy" id="159417"/>
    <lineage>
        <taxon>Eukaryota</taxon>
        <taxon>Metazoa</taxon>
        <taxon>Chordata</taxon>
        <taxon>Tunicata</taxon>
        <taxon>Ascidiacea</taxon>
        <taxon>Aplousobranchia</taxon>
        <taxon>Clavelinidae</taxon>
        <taxon>Clavelina</taxon>
    </lineage>
</organism>
<feature type="transmembrane region" description="Helical" evidence="1">
    <location>
        <begin position="94"/>
        <end position="117"/>
    </location>
</feature>
<protein>
    <recommendedName>
        <fullName evidence="4">G-protein coupled receptors family 1 profile domain-containing protein</fullName>
    </recommendedName>
</protein>
<feature type="transmembrane region" description="Helical" evidence="1">
    <location>
        <begin position="213"/>
        <end position="230"/>
    </location>
</feature>
<feature type="transmembrane region" description="Helical" evidence="1">
    <location>
        <begin position="365"/>
        <end position="391"/>
    </location>
</feature>
<reference evidence="2 3" key="1">
    <citation type="submission" date="2024-02" db="EMBL/GenBank/DDBJ databases">
        <authorList>
            <person name="Daric V."/>
            <person name="Darras S."/>
        </authorList>
    </citation>
    <scope>NUCLEOTIDE SEQUENCE [LARGE SCALE GENOMIC DNA]</scope>
</reference>
<accession>A0ABP0GDN6</accession>
<comment type="caution">
    <text evidence="2">The sequence shown here is derived from an EMBL/GenBank/DDBJ whole genome shotgun (WGS) entry which is preliminary data.</text>
</comment>
<gene>
    <name evidence="2" type="ORF">CVLEPA_LOCUS20940</name>
</gene>
<evidence type="ECO:0008006" key="4">
    <source>
        <dbReference type="Google" id="ProtNLM"/>
    </source>
</evidence>
<evidence type="ECO:0000313" key="2">
    <source>
        <dbReference type="EMBL" id="CAK8688939.1"/>
    </source>
</evidence>
<feature type="transmembrane region" description="Helical" evidence="1">
    <location>
        <begin position="273"/>
        <end position="296"/>
    </location>
</feature>
<keyword evidence="1" id="KW-0472">Membrane</keyword>
<evidence type="ECO:0000256" key="1">
    <source>
        <dbReference type="SAM" id="Phobius"/>
    </source>
</evidence>
<feature type="transmembrane region" description="Helical" evidence="1">
    <location>
        <begin position="406"/>
        <end position="428"/>
    </location>
</feature>
<keyword evidence="3" id="KW-1185">Reference proteome</keyword>
<sequence length="448" mass="49508">MSSHILQENFSSTPNVASDWNVDSNTESYVDVYSSAIKNATGNLSMTLHCVKGKKAALFMSVIAGTALLSIHLFIAISLIVYRHKLRQKVVNVYAANTVASNLFIFICSTSSAWKFIFVSPTMPIYNQSNIPRALLYFWLGFQTLIPLATVVNAGSIALVIKALTDDIIQMHRTVAGLAPHNCHWPCTGNRENGCLSRLKNWTKRHKHRQAKIMIAMTWFLPAALLPILIYDGNCIDECACLFTYVPSDPSVPLCPPAKGCYIQRAPMTKSSVLVISSVWLTYAFTLLVVCLRSYINFKLLVYRQNLPAKTQASRSAVASVSGIVSETNNQEMLERNNDMDDKSINIQSSLSKTGMFQRNIKRKIVYLIIISILFVVGSGSIVFSSLAAIARPVESVKTLGHQPPFWAIGFAVETALSLFLCSTLLGLRNAVRAMILKTIACLTWPVT</sequence>
<name>A0ABP0GDN6_CLALP</name>
<evidence type="ECO:0000313" key="3">
    <source>
        <dbReference type="Proteomes" id="UP001642483"/>
    </source>
</evidence>